<evidence type="ECO:0000256" key="2">
    <source>
        <dbReference type="SAM" id="SignalP"/>
    </source>
</evidence>
<accession>A0ABS5PWL2</accession>
<dbReference type="EMBL" id="JADPMV010000001">
    <property type="protein sequence ID" value="MBS7660891.1"/>
    <property type="molecule type" value="Genomic_DNA"/>
</dbReference>
<feature type="region of interest" description="Disordered" evidence="1">
    <location>
        <begin position="86"/>
        <end position="111"/>
    </location>
</feature>
<dbReference type="RefSeq" id="WP_213638250.1">
    <property type="nucleotide sequence ID" value="NZ_JADPMV010000001.1"/>
</dbReference>
<evidence type="ECO:0000313" key="3">
    <source>
        <dbReference type="EMBL" id="MBS7660891.1"/>
    </source>
</evidence>
<feature type="signal peptide" evidence="2">
    <location>
        <begin position="1"/>
        <end position="21"/>
    </location>
</feature>
<protein>
    <submittedName>
        <fullName evidence="3">Uncharacterized protein</fullName>
    </submittedName>
</protein>
<dbReference type="Proteomes" id="UP001196601">
    <property type="component" value="Unassembled WGS sequence"/>
</dbReference>
<keyword evidence="4" id="KW-1185">Reference proteome</keyword>
<organism evidence="3 4">
    <name type="scientific">Pseudomonas lalucatii</name>
    <dbReference type="NCBI Taxonomy" id="1424203"/>
    <lineage>
        <taxon>Bacteria</taxon>
        <taxon>Pseudomonadati</taxon>
        <taxon>Pseudomonadota</taxon>
        <taxon>Gammaproteobacteria</taxon>
        <taxon>Pseudomonadales</taxon>
        <taxon>Pseudomonadaceae</taxon>
        <taxon>Pseudomonas</taxon>
    </lineage>
</organism>
<proteinExistence type="predicted"/>
<reference evidence="3 4" key="1">
    <citation type="journal article" date="2021" name="Syst. Appl. Microbiol.">
        <title>Pseudomonas lalucatii sp. nov. isolated from Vallgornera, a karstic cave in Mallorca, Western Mediterranean.</title>
        <authorList>
            <person name="Busquets A."/>
            <person name="Mulet M."/>
            <person name="Gomila M."/>
            <person name="Garcia-Valdes E."/>
        </authorList>
    </citation>
    <scope>NUCLEOTIDE SEQUENCE [LARGE SCALE GENOMIC DNA]</scope>
    <source>
        <strain evidence="3 4">R1b54</strain>
    </source>
</reference>
<sequence>MTARLLLCLLLCLALPLNGLAALAVQAEPCPMPAQAHETPMPAGSDCCDAQKSAQLGSKVCKNGQQCQSAGLPQLATARTQFPAAATPAPTGYGDFLPSQAPEDLWRPPRG</sequence>
<comment type="caution">
    <text evidence="3">The sequence shown here is derived from an EMBL/GenBank/DDBJ whole genome shotgun (WGS) entry which is preliminary data.</text>
</comment>
<evidence type="ECO:0000313" key="4">
    <source>
        <dbReference type="Proteomes" id="UP001196601"/>
    </source>
</evidence>
<feature type="chain" id="PRO_5046700327" evidence="2">
    <location>
        <begin position="22"/>
        <end position="111"/>
    </location>
</feature>
<keyword evidence="2" id="KW-0732">Signal</keyword>
<gene>
    <name evidence="3" type="ORF">I0D00_02855</name>
</gene>
<name>A0ABS5PWL2_9PSED</name>
<evidence type="ECO:0000256" key="1">
    <source>
        <dbReference type="SAM" id="MobiDB-lite"/>
    </source>
</evidence>